<keyword evidence="3" id="KW-1185">Reference proteome</keyword>
<dbReference type="KEGG" id="tcr:511223.10"/>
<sequence length="169" mass="18459">MSLGSLFSVYFCHALLLYIFVCASLHMLCSCFYFFASCVCRHTQPHARTRCALQWIWMLLLWRVLAVAGGCCFLCGHGARGGGERERAPRVTLPAGVMRAMGCDCCGGPHPFGVRFSAVVPCDCACHLLCACVLGMCFRSVGRPPPFFCGLCEWARADEGQGAWNEGMA</sequence>
<dbReference type="RefSeq" id="XP_802689.1">
    <property type="nucleotide sequence ID" value="XM_797596.1"/>
</dbReference>
<dbReference type="Proteomes" id="UP000002296">
    <property type="component" value="Unassembled WGS sequence"/>
</dbReference>
<keyword evidence="1" id="KW-1133">Transmembrane helix</keyword>
<dbReference type="InParanoid" id="Q4CLU1"/>
<accession>Q4CLU1</accession>
<keyword evidence="1" id="KW-0472">Membrane</keyword>
<protein>
    <submittedName>
        <fullName evidence="2">Uncharacterized protein</fullName>
    </submittedName>
</protein>
<gene>
    <name evidence="2" type="ORF">Tc00.1047053511223.10</name>
</gene>
<dbReference type="EMBL" id="AAHK01003936">
    <property type="protein sequence ID" value="EAN81243.1"/>
    <property type="molecule type" value="Genomic_DNA"/>
</dbReference>
<comment type="caution">
    <text evidence="2">The sequence shown here is derived from an EMBL/GenBank/DDBJ whole genome shotgun (WGS) entry which is preliminary data.</text>
</comment>
<feature type="transmembrane region" description="Helical" evidence="1">
    <location>
        <begin position="55"/>
        <end position="76"/>
    </location>
</feature>
<keyword evidence="1" id="KW-0812">Transmembrane</keyword>
<reference evidence="2 3" key="1">
    <citation type="journal article" date="2005" name="Science">
        <title>The genome sequence of Trypanosoma cruzi, etiologic agent of Chagas disease.</title>
        <authorList>
            <person name="El-Sayed N.M."/>
            <person name="Myler P.J."/>
            <person name="Bartholomeu D.C."/>
            <person name="Nilsson D."/>
            <person name="Aggarwal G."/>
            <person name="Tran A.N."/>
            <person name="Ghedin E."/>
            <person name="Worthey E.A."/>
            <person name="Delcher A.L."/>
            <person name="Blandin G."/>
            <person name="Westenberger S.J."/>
            <person name="Caler E."/>
            <person name="Cerqueira G.C."/>
            <person name="Branche C."/>
            <person name="Haas B."/>
            <person name="Anupama A."/>
            <person name="Arner E."/>
            <person name="Aslund L."/>
            <person name="Attipoe P."/>
            <person name="Bontempi E."/>
            <person name="Bringaud F."/>
            <person name="Burton P."/>
            <person name="Cadag E."/>
            <person name="Campbell D.A."/>
            <person name="Carrington M."/>
            <person name="Crabtree J."/>
            <person name="Darban H."/>
            <person name="da Silveira J.F."/>
            <person name="de Jong P."/>
            <person name="Edwards K."/>
            <person name="Englund P.T."/>
            <person name="Fazelina G."/>
            <person name="Feldblyum T."/>
            <person name="Ferella M."/>
            <person name="Frasch A.C."/>
            <person name="Gull K."/>
            <person name="Horn D."/>
            <person name="Hou L."/>
            <person name="Huang Y."/>
            <person name="Kindlund E."/>
            <person name="Klingbeil M."/>
            <person name="Kluge S."/>
            <person name="Koo H."/>
            <person name="Lacerda D."/>
            <person name="Levin M.J."/>
            <person name="Lorenzi H."/>
            <person name="Louie T."/>
            <person name="Machado C.R."/>
            <person name="McCulloch R."/>
            <person name="McKenna A."/>
            <person name="Mizuno Y."/>
            <person name="Mottram J.C."/>
            <person name="Nelson S."/>
            <person name="Ochaya S."/>
            <person name="Osoegawa K."/>
            <person name="Pai G."/>
            <person name="Parsons M."/>
            <person name="Pentony M."/>
            <person name="Pettersson U."/>
            <person name="Pop M."/>
            <person name="Ramirez J.L."/>
            <person name="Rinta J."/>
            <person name="Robertson L."/>
            <person name="Salzberg S.L."/>
            <person name="Sanchez D.O."/>
            <person name="Seyler A."/>
            <person name="Sharma R."/>
            <person name="Shetty J."/>
            <person name="Simpson A.J."/>
            <person name="Sisk E."/>
            <person name="Tammi M.T."/>
            <person name="Tarleton R."/>
            <person name="Teixeira S."/>
            <person name="Van Aken S."/>
            <person name="Vogt C."/>
            <person name="Ward P.N."/>
            <person name="Wickstead B."/>
            <person name="Wortman J."/>
            <person name="White O."/>
            <person name="Fraser C.M."/>
            <person name="Stuart K.D."/>
            <person name="Andersson B."/>
        </authorList>
    </citation>
    <scope>NUCLEOTIDE SEQUENCE [LARGE SCALE GENOMIC DNA]</scope>
    <source>
        <strain evidence="2 3">CL Brener</strain>
    </source>
</reference>
<evidence type="ECO:0000313" key="2">
    <source>
        <dbReference type="EMBL" id="EAN81243.1"/>
    </source>
</evidence>
<evidence type="ECO:0000256" key="1">
    <source>
        <dbReference type="SAM" id="Phobius"/>
    </source>
</evidence>
<dbReference type="GeneID" id="3532084"/>
<name>Q4CLU1_TRYCC</name>
<organism evidence="2 3">
    <name type="scientific">Trypanosoma cruzi (strain CL Brener)</name>
    <dbReference type="NCBI Taxonomy" id="353153"/>
    <lineage>
        <taxon>Eukaryota</taxon>
        <taxon>Discoba</taxon>
        <taxon>Euglenozoa</taxon>
        <taxon>Kinetoplastea</taxon>
        <taxon>Metakinetoplastina</taxon>
        <taxon>Trypanosomatida</taxon>
        <taxon>Trypanosomatidae</taxon>
        <taxon>Trypanosoma</taxon>
        <taxon>Schizotrypanum</taxon>
    </lineage>
</organism>
<feature type="transmembrane region" description="Helical" evidence="1">
    <location>
        <begin position="7"/>
        <end position="35"/>
    </location>
</feature>
<evidence type="ECO:0000313" key="3">
    <source>
        <dbReference type="Proteomes" id="UP000002296"/>
    </source>
</evidence>
<dbReference type="PaxDb" id="353153-Q4CLU1"/>
<proteinExistence type="predicted"/>
<dbReference type="AlphaFoldDB" id="Q4CLU1"/>